<protein>
    <submittedName>
        <fullName evidence="2">DUF1538 domain-containing protein</fullName>
    </submittedName>
</protein>
<feature type="transmembrane region" description="Helical" evidence="1">
    <location>
        <begin position="450"/>
        <end position="472"/>
    </location>
</feature>
<evidence type="ECO:0000313" key="3">
    <source>
        <dbReference type="Proteomes" id="UP000829708"/>
    </source>
</evidence>
<keyword evidence="1" id="KW-0472">Membrane</keyword>
<evidence type="ECO:0000313" key="2">
    <source>
        <dbReference type="EMBL" id="UOM50793.1"/>
    </source>
</evidence>
<dbReference type="RefSeq" id="WP_244772178.1">
    <property type="nucleotide sequence ID" value="NZ_CP094929.1"/>
</dbReference>
<gene>
    <name evidence="2" type="ORF">MUG09_14605</name>
</gene>
<feature type="transmembrane region" description="Helical" evidence="1">
    <location>
        <begin position="118"/>
        <end position="138"/>
    </location>
</feature>
<feature type="transmembrane region" description="Helical" evidence="1">
    <location>
        <begin position="426"/>
        <end position="444"/>
    </location>
</feature>
<keyword evidence="1" id="KW-0812">Transmembrane</keyword>
<sequence length="488" mass="51430">MELLKKLKEVGSSIIPILALVALMHFFITPLPAGSLTSFIIGGFLLIVGLSLFLLGVDIGLLPIGERIGSAATRSKHLPVLLGTGFLVGVVIILAEPNIAVLAEQVKGVNPSISKTSLVSMIAIGVGFYLMVGMVRVVFHLSLRLVYLVSYALLFILFIFSPIEMMGIAFDAGGAATGPLSVPFIMAIGIGIARVQKKQNDADNFGYVSLALIGPTFALGILGLFNKGGGAAASGDASVAAAGNFLTLIQPSLAMTTQALVPLLLLCLFYQIFLLKMPLGQLVRMGTGFVYLFIGLTLFFMGSNGGFIPVGYQIGYAIGTYNQYLLLLVGAVIGAITVLSEPSVWVLVNQVQEITQGHIKKPLMLVALAIGVGLSLFLAMIRVITGLSIWYFVLTTYALAVLLSFFVPDLFVGLSFDSGSVSSGPMASTFILAFAIGSSVSVGGNPLTDAFGVIIFVSMTPVVIVELLGLVYKRTQKKMDASKGEKSI</sequence>
<dbReference type="InterPro" id="IPR011435">
    <property type="entry name" value="UmpAB"/>
</dbReference>
<dbReference type="EMBL" id="CP094929">
    <property type="protein sequence ID" value="UOM50793.1"/>
    <property type="molecule type" value="Genomic_DNA"/>
</dbReference>
<feature type="transmembrane region" description="Helical" evidence="1">
    <location>
        <begin position="145"/>
        <end position="163"/>
    </location>
</feature>
<feature type="transmembrane region" description="Helical" evidence="1">
    <location>
        <begin position="324"/>
        <end position="351"/>
    </location>
</feature>
<reference evidence="3" key="1">
    <citation type="journal article" date="2024" name="J Bioinform Genom">
        <title>Complete genome sequence of the type strain bacterium Sphaerochaeta associata GLS2t (VKM B-2742)t.</title>
        <authorList>
            <person name="Troshina O.Y."/>
            <person name="Tepeeva A.N."/>
            <person name="Arzamasceva V.O."/>
            <person name="Whitman W.B."/>
            <person name="Varghese N."/>
            <person name="Shapiro N."/>
            <person name="Woyke T."/>
            <person name="Kripides N.C."/>
            <person name="Vasilenko O.V."/>
        </authorList>
    </citation>
    <scope>NUCLEOTIDE SEQUENCE [LARGE SCALE GENOMIC DNA]</scope>
    <source>
        <strain evidence="3">GLS2T</strain>
    </source>
</reference>
<feature type="transmembrane region" description="Helical" evidence="1">
    <location>
        <begin position="39"/>
        <end position="65"/>
    </location>
</feature>
<keyword evidence="1" id="KW-1133">Transmembrane helix</keyword>
<proteinExistence type="predicted"/>
<feature type="transmembrane region" description="Helical" evidence="1">
    <location>
        <begin position="389"/>
        <end position="414"/>
    </location>
</feature>
<keyword evidence="3" id="KW-1185">Reference proteome</keyword>
<name>A0ABY4D932_9SPIR</name>
<accession>A0ABY4D932</accession>
<evidence type="ECO:0000256" key="1">
    <source>
        <dbReference type="SAM" id="Phobius"/>
    </source>
</evidence>
<feature type="transmembrane region" description="Helical" evidence="1">
    <location>
        <begin position="363"/>
        <end position="383"/>
    </location>
</feature>
<feature type="transmembrane region" description="Helical" evidence="1">
    <location>
        <begin position="289"/>
        <end position="312"/>
    </location>
</feature>
<feature type="transmembrane region" description="Helical" evidence="1">
    <location>
        <begin position="175"/>
        <end position="193"/>
    </location>
</feature>
<dbReference type="Pfam" id="PF07556">
    <property type="entry name" value="DUF1538"/>
    <property type="match status" value="2"/>
</dbReference>
<feature type="transmembrane region" description="Helical" evidence="1">
    <location>
        <begin position="77"/>
        <end position="95"/>
    </location>
</feature>
<feature type="transmembrane region" description="Helical" evidence="1">
    <location>
        <begin position="12"/>
        <end position="33"/>
    </location>
</feature>
<dbReference type="Proteomes" id="UP000829708">
    <property type="component" value="Chromosome"/>
</dbReference>
<feature type="transmembrane region" description="Helical" evidence="1">
    <location>
        <begin position="205"/>
        <end position="225"/>
    </location>
</feature>
<organism evidence="2 3">
    <name type="scientific">Sphaerochaeta associata</name>
    <dbReference type="NCBI Taxonomy" id="1129264"/>
    <lineage>
        <taxon>Bacteria</taxon>
        <taxon>Pseudomonadati</taxon>
        <taxon>Spirochaetota</taxon>
        <taxon>Spirochaetia</taxon>
        <taxon>Spirochaetales</taxon>
        <taxon>Sphaerochaetaceae</taxon>
        <taxon>Sphaerochaeta</taxon>
    </lineage>
</organism>
<feature type="transmembrane region" description="Helical" evidence="1">
    <location>
        <begin position="259"/>
        <end position="277"/>
    </location>
</feature>